<organism evidence="7 8">
    <name type="scientific">Parascaris univalens</name>
    <name type="common">Nematode worm</name>
    <dbReference type="NCBI Taxonomy" id="6257"/>
    <lineage>
        <taxon>Eukaryota</taxon>
        <taxon>Metazoa</taxon>
        <taxon>Ecdysozoa</taxon>
        <taxon>Nematoda</taxon>
        <taxon>Chromadorea</taxon>
        <taxon>Rhabditida</taxon>
        <taxon>Spirurina</taxon>
        <taxon>Ascaridomorpha</taxon>
        <taxon>Ascaridoidea</taxon>
        <taxon>Ascarididae</taxon>
        <taxon>Parascaris</taxon>
    </lineage>
</organism>
<accession>A0A915BV63</accession>
<keyword evidence="7" id="KW-1185">Reference proteome</keyword>
<evidence type="ECO:0000259" key="6">
    <source>
        <dbReference type="PROSITE" id="PS50929"/>
    </source>
</evidence>
<feature type="transmembrane region" description="Helical" evidence="5">
    <location>
        <begin position="86"/>
        <end position="110"/>
    </location>
</feature>
<evidence type="ECO:0000256" key="4">
    <source>
        <dbReference type="ARBA" id="ARBA00023136"/>
    </source>
</evidence>
<evidence type="ECO:0000313" key="8">
    <source>
        <dbReference type="WBParaSite" id="PgR058_g062_t01"/>
    </source>
</evidence>
<dbReference type="Gene3D" id="1.20.1560.10">
    <property type="entry name" value="ABC transporter type 1, transmembrane domain"/>
    <property type="match status" value="2"/>
</dbReference>
<feature type="transmembrane region" description="Helical" evidence="5">
    <location>
        <begin position="684"/>
        <end position="705"/>
    </location>
</feature>
<dbReference type="InterPro" id="IPR036640">
    <property type="entry name" value="ABC1_TM_sf"/>
</dbReference>
<feature type="transmembrane region" description="Helical" evidence="5">
    <location>
        <begin position="136"/>
        <end position="156"/>
    </location>
</feature>
<name>A0A915BV63_PARUN</name>
<dbReference type="Pfam" id="PF00664">
    <property type="entry name" value="ABC_membrane"/>
    <property type="match status" value="1"/>
</dbReference>
<feature type="transmembrane region" description="Helical" evidence="5">
    <location>
        <begin position="452"/>
        <end position="481"/>
    </location>
</feature>
<feature type="domain" description="ABC transmembrane type-1" evidence="6">
    <location>
        <begin position="455"/>
        <end position="614"/>
    </location>
</feature>
<feature type="transmembrane region" description="Helical" evidence="5">
    <location>
        <begin position="348"/>
        <end position="369"/>
    </location>
</feature>
<dbReference type="GO" id="GO:0005524">
    <property type="term" value="F:ATP binding"/>
    <property type="evidence" value="ECO:0007669"/>
    <property type="project" value="InterPro"/>
</dbReference>
<feature type="domain" description="ABC transmembrane type-1" evidence="6">
    <location>
        <begin position="91"/>
        <end position="374"/>
    </location>
</feature>
<dbReference type="InterPro" id="IPR011527">
    <property type="entry name" value="ABC1_TM_dom"/>
</dbReference>
<dbReference type="InterPro" id="IPR039421">
    <property type="entry name" value="Type_1_exporter"/>
</dbReference>
<feature type="transmembrane region" description="Helical" evidence="5">
    <location>
        <begin position="233"/>
        <end position="250"/>
    </location>
</feature>
<dbReference type="AlphaFoldDB" id="A0A915BV63"/>
<feature type="transmembrane region" description="Helical" evidence="5">
    <location>
        <begin position="581"/>
        <end position="609"/>
    </location>
</feature>
<dbReference type="SUPFAM" id="SSF90123">
    <property type="entry name" value="ABC transporter transmembrane region"/>
    <property type="match status" value="2"/>
</dbReference>
<comment type="subcellular location">
    <subcellularLocation>
        <location evidence="1">Membrane</location>
        <topology evidence="1">Multi-pass membrane protein</topology>
    </subcellularLocation>
</comment>
<evidence type="ECO:0000313" key="7">
    <source>
        <dbReference type="Proteomes" id="UP000887569"/>
    </source>
</evidence>
<evidence type="ECO:0000256" key="2">
    <source>
        <dbReference type="ARBA" id="ARBA00022692"/>
    </source>
</evidence>
<evidence type="ECO:0000256" key="3">
    <source>
        <dbReference type="ARBA" id="ARBA00022989"/>
    </source>
</evidence>
<dbReference type="GO" id="GO:0015421">
    <property type="term" value="F:ABC-type oligopeptide transporter activity"/>
    <property type="evidence" value="ECO:0007669"/>
    <property type="project" value="TreeGrafter"/>
</dbReference>
<proteinExistence type="predicted"/>
<dbReference type="GO" id="GO:0016020">
    <property type="term" value="C:membrane"/>
    <property type="evidence" value="ECO:0007669"/>
    <property type="project" value="UniProtKB-SubCell"/>
</dbReference>
<feature type="transmembrane region" description="Helical" evidence="5">
    <location>
        <begin position="314"/>
        <end position="336"/>
    </location>
</feature>
<keyword evidence="3 5" id="KW-1133">Transmembrane helix</keyword>
<feature type="transmembrane region" description="Helical" evidence="5">
    <location>
        <begin position="660"/>
        <end position="678"/>
    </location>
</feature>
<protein>
    <submittedName>
        <fullName evidence="8">ABC transmembrane type-1 domain-containing protein</fullName>
    </submittedName>
</protein>
<dbReference type="PANTHER" id="PTHR43394:SF1">
    <property type="entry name" value="ATP-BINDING CASSETTE SUB-FAMILY B MEMBER 10, MITOCHONDRIAL"/>
    <property type="match status" value="1"/>
</dbReference>
<evidence type="ECO:0000256" key="1">
    <source>
        <dbReference type="ARBA" id="ARBA00004141"/>
    </source>
</evidence>
<sequence length="736" mass="82253">ILFFIMSPNEAASTSEGPHSLTLTINNHSDEEKSKTCDKHIESQFLQTDSTVDRAEEKLTRNYRHRGFCTNLRLFLHLVCEDGSRMVMLLLFSIICALLSGCCLSSTIVFTGRIKHVLLTHAPKTEGFRMRTFEQVYILASLTAFAIVANFCTYMTSNFFGNKVVLNLRKKYVSCAEKICSNEHLQNDINNELNEKIQHIHSGSENIAALSRSMAIVIASSFISFYHEFRLTLVMLAVIPICIGIHFLSLKLNQLLDGILRGKAARAAHMEKELLLLSGIDERSYGDERLLRLSDVLHGATRYGIMKEGWNGCYSGIMCFLVFTAVGCGMLYGGYLLEKNIVVRQGDIFIVVLSIALLANTTGAITSQWRSFMNGVNAANYIKKLEKLELDKANSKSLQKIFTRNEIAVTDLSKMNVSKLSIDHPSCKSNRKIAFFTNGTNKVLKNNHHDRLYMAFGFMLAAVHGLELPAYNVIMGGVFLAMLEPRTDMMHKLFYTMLIFTFTGFAILIARTISGVLSGIVSEHISVGLRVNLVRHHARPQMACKKFDVEDVVKDDASKATNAKSFFHPHATRLVSDAVSILLNIIIGFIFSWEVALIGTIFILICFIIQLKIANSTDGNKYAKLNQKKGKDEKVEGWEIPFTTNIPLAINYSLMQTSGFIIQTICYALTAYIVSNGYKYPNEAFMSVIAMNGALQRIILFPALFKQISKSCSSAHHIFTLIHSMPSSSKTAVYPA</sequence>
<dbReference type="Proteomes" id="UP000887569">
    <property type="component" value="Unplaced"/>
</dbReference>
<dbReference type="WBParaSite" id="PgR058_g062_t01">
    <property type="protein sequence ID" value="PgR058_g062_t01"/>
    <property type="gene ID" value="PgR058_g062"/>
</dbReference>
<feature type="transmembrane region" description="Helical" evidence="5">
    <location>
        <begin position="493"/>
        <end position="513"/>
    </location>
</feature>
<dbReference type="PROSITE" id="PS50929">
    <property type="entry name" value="ABC_TM1F"/>
    <property type="match status" value="2"/>
</dbReference>
<reference evidence="8" key="1">
    <citation type="submission" date="2022-11" db="UniProtKB">
        <authorList>
            <consortium name="WormBaseParasite"/>
        </authorList>
    </citation>
    <scope>IDENTIFICATION</scope>
</reference>
<evidence type="ECO:0000256" key="5">
    <source>
        <dbReference type="SAM" id="Phobius"/>
    </source>
</evidence>
<keyword evidence="2 5" id="KW-0812">Transmembrane</keyword>
<dbReference type="PANTHER" id="PTHR43394">
    <property type="entry name" value="ATP-DEPENDENT PERMEASE MDL1, MITOCHONDRIAL"/>
    <property type="match status" value="1"/>
</dbReference>
<keyword evidence="4 5" id="KW-0472">Membrane</keyword>